<evidence type="ECO:0000256" key="4">
    <source>
        <dbReference type="ARBA" id="ARBA00022759"/>
    </source>
</evidence>
<accession>A0A6A4V488</accession>
<evidence type="ECO:0000313" key="6">
    <source>
        <dbReference type="Proteomes" id="UP000440578"/>
    </source>
</evidence>
<dbReference type="Gene3D" id="2.40.70.10">
    <property type="entry name" value="Acid Proteases"/>
    <property type="match status" value="1"/>
</dbReference>
<reference evidence="5 6" key="1">
    <citation type="submission" date="2019-07" db="EMBL/GenBank/DDBJ databases">
        <title>Draft genome assembly of a fouling barnacle, Amphibalanus amphitrite (Darwin, 1854): The first reference genome for Thecostraca.</title>
        <authorList>
            <person name="Kim W."/>
        </authorList>
    </citation>
    <scope>NUCLEOTIDE SEQUENCE [LARGE SCALE GENOMIC DNA]</scope>
    <source>
        <strain evidence="5">SNU_AA5</strain>
        <tissue evidence="5">Soma without cirri and trophi</tissue>
    </source>
</reference>
<sequence>MTLPVNGVAIKMVVDTGSPITAVGRDTVIPRLRLKPTQLQLSSFTGHRIPLRGEADVSVRFRGRDHRLRLVVVDLPGDRRLLGRDWLRALDISVGGGETAVMDVTPDRGTADLEAVCNRHKLQRYALQLAAFTYDVELRPSEDMHLADSLSRMAVPGGEVEPTDAEDDNSGGSYLLFMDGVAPVLTAKQLAAATRRDRVLSRVLTCRNFATPSLPEEMSQGNETCRI</sequence>
<evidence type="ECO:0000313" key="5">
    <source>
        <dbReference type="EMBL" id="KAF0288425.1"/>
    </source>
</evidence>
<dbReference type="SUPFAM" id="SSF50630">
    <property type="entry name" value="Acid proteases"/>
    <property type="match status" value="1"/>
</dbReference>
<keyword evidence="6" id="KW-1185">Reference proteome</keyword>
<dbReference type="OrthoDB" id="7323790at2759"/>
<name>A0A6A4V488_AMPAM</name>
<keyword evidence="1" id="KW-0808">Transferase</keyword>
<dbReference type="InterPro" id="IPR021109">
    <property type="entry name" value="Peptidase_aspartic_dom_sf"/>
</dbReference>
<dbReference type="PANTHER" id="PTHR37984:SF5">
    <property type="entry name" value="PROTEIN NYNRIN-LIKE"/>
    <property type="match status" value="1"/>
</dbReference>
<keyword evidence="4" id="KW-0378">Hydrolase</keyword>
<dbReference type="InterPro" id="IPR050951">
    <property type="entry name" value="Retrovirus_Pol_polyprotein"/>
</dbReference>
<evidence type="ECO:0000256" key="3">
    <source>
        <dbReference type="ARBA" id="ARBA00022722"/>
    </source>
</evidence>
<keyword evidence="4" id="KW-0255">Endonuclease</keyword>
<dbReference type="EMBL" id="VIIS01002113">
    <property type="protein sequence ID" value="KAF0288425.1"/>
    <property type="molecule type" value="Genomic_DNA"/>
</dbReference>
<evidence type="ECO:0000256" key="2">
    <source>
        <dbReference type="ARBA" id="ARBA00022695"/>
    </source>
</evidence>
<evidence type="ECO:0008006" key="7">
    <source>
        <dbReference type="Google" id="ProtNLM"/>
    </source>
</evidence>
<keyword evidence="3" id="KW-0540">Nuclease</keyword>
<dbReference type="Proteomes" id="UP000440578">
    <property type="component" value="Unassembled WGS sequence"/>
</dbReference>
<proteinExistence type="predicted"/>
<organism evidence="5 6">
    <name type="scientific">Amphibalanus amphitrite</name>
    <name type="common">Striped barnacle</name>
    <name type="synonym">Balanus amphitrite</name>
    <dbReference type="NCBI Taxonomy" id="1232801"/>
    <lineage>
        <taxon>Eukaryota</taxon>
        <taxon>Metazoa</taxon>
        <taxon>Ecdysozoa</taxon>
        <taxon>Arthropoda</taxon>
        <taxon>Crustacea</taxon>
        <taxon>Multicrustacea</taxon>
        <taxon>Cirripedia</taxon>
        <taxon>Thoracica</taxon>
        <taxon>Thoracicalcarea</taxon>
        <taxon>Balanomorpha</taxon>
        <taxon>Balanoidea</taxon>
        <taxon>Balanidae</taxon>
        <taxon>Amphibalaninae</taxon>
        <taxon>Amphibalanus</taxon>
    </lineage>
</organism>
<protein>
    <recommendedName>
        <fullName evidence="7">Peptidase A2 domain-containing protein</fullName>
    </recommendedName>
</protein>
<dbReference type="PANTHER" id="PTHR37984">
    <property type="entry name" value="PROTEIN CBG26694"/>
    <property type="match status" value="1"/>
</dbReference>
<gene>
    <name evidence="5" type="ORF">FJT64_013205</name>
</gene>
<dbReference type="GO" id="GO:0004519">
    <property type="term" value="F:endonuclease activity"/>
    <property type="evidence" value="ECO:0007669"/>
    <property type="project" value="UniProtKB-KW"/>
</dbReference>
<dbReference type="GO" id="GO:0016779">
    <property type="term" value="F:nucleotidyltransferase activity"/>
    <property type="evidence" value="ECO:0007669"/>
    <property type="project" value="UniProtKB-KW"/>
</dbReference>
<comment type="caution">
    <text evidence="5">The sequence shown here is derived from an EMBL/GenBank/DDBJ whole genome shotgun (WGS) entry which is preliminary data.</text>
</comment>
<evidence type="ECO:0000256" key="1">
    <source>
        <dbReference type="ARBA" id="ARBA00022679"/>
    </source>
</evidence>
<dbReference type="Pfam" id="PF13650">
    <property type="entry name" value="Asp_protease_2"/>
    <property type="match status" value="1"/>
</dbReference>
<dbReference type="AlphaFoldDB" id="A0A6A4V488"/>
<keyword evidence="2" id="KW-0548">Nucleotidyltransferase</keyword>